<evidence type="ECO:0000256" key="3">
    <source>
        <dbReference type="ARBA" id="ARBA00022737"/>
    </source>
</evidence>
<evidence type="ECO:0000256" key="2">
    <source>
        <dbReference type="ARBA" id="ARBA00022729"/>
    </source>
</evidence>
<dbReference type="EMBL" id="JBJKTR010000023">
    <property type="protein sequence ID" value="KAL3325045.1"/>
    <property type="molecule type" value="Genomic_DNA"/>
</dbReference>
<organism evidence="6 7">
    <name type="scientific">Solanum stoloniferum</name>
    <dbReference type="NCBI Taxonomy" id="62892"/>
    <lineage>
        <taxon>Eukaryota</taxon>
        <taxon>Viridiplantae</taxon>
        <taxon>Streptophyta</taxon>
        <taxon>Embryophyta</taxon>
        <taxon>Tracheophyta</taxon>
        <taxon>Spermatophyta</taxon>
        <taxon>Magnoliopsida</taxon>
        <taxon>eudicotyledons</taxon>
        <taxon>Gunneridae</taxon>
        <taxon>Pentapetalae</taxon>
        <taxon>asterids</taxon>
        <taxon>lamiids</taxon>
        <taxon>Solanales</taxon>
        <taxon>Solanaceae</taxon>
        <taxon>Solanoideae</taxon>
        <taxon>Solaneae</taxon>
        <taxon>Solanum</taxon>
    </lineage>
</organism>
<evidence type="ECO:0000313" key="7">
    <source>
        <dbReference type="Proteomes" id="UP001627284"/>
    </source>
</evidence>
<dbReference type="AlphaFoldDB" id="A0ABD2QZQ8"/>
<dbReference type="InterPro" id="IPR053211">
    <property type="entry name" value="DNA_repair-toleration"/>
</dbReference>
<keyword evidence="1" id="KW-0433">Leucine-rich repeat</keyword>
<sequence>MLVTLMVVAAVTLPANACLPADQAALMDIKAALKEPYLGIFNTWTGSNCCQGWYGVSCDPTTQRVADIVLRGEFEDPIYEKAGRSCYMTGSLSLLSANSTSSLHSSSPTGKISPAKFRLVLLHYQIFVSLNSSATKSPIKSRKTSVS</sequence>
<proteinExistence type="predicted"/>
<feature type="signal peptide" evidence="4">
    <location>
        <begin position="1"/>
        <end position="17"/>
    </location>
</feature>
<feature type="domain" description="Leucine-rich repeat-containing N-terminal plant-type" evidence="5">
    <location>
        <begin position="20"/>
        <end position="59"/>
    </location>
</feature>
<name>A0ABD2QZQ8_9SOLN</name>
<dbReference type="PANTHER" id="PTHR48060">
    <property type="entry name" value="DNA DAMAGE-REPAIR/TOLERATION PROTEIN DRT100"/>
    <property type="match status" value="1"/>
</dbReference>
<evidence type="ECO:0000256" key="1">
    <source>
        <dbReference type="ARBA" id="ARBA00022614"/>
    </source>
</evidence>
<dbReference type="InterPro" id="IPR013210">
    <property type="entry name" value="LRR_N_plant-typ"/>
</dbReference>
<reference evidence="6 7" key="1">
    <citation type="submission" date="2024-05" db="EMBL/GenBank/DDBJ databases">
        <title>De novo assembly of an allotetraploid wild potato.</title>
        <authorList>
            <person name="Hosaka A.J."/>
        </authorList>
    </citation>
    <scope>NUCLEOTIDE SEQUENCE [LARGE SCALE GENOMIC DNA]</scope>
    <source>
        <tissue evidence="6">Young leaves</tissue>
    </source>
</reference>
<accession>A0ABD2QZQ8</accession>
<dbReference type="PANTHER" id="PTHR48060:SF23">
    <property type="entry name" value="DNA-DAMAGE-REPAIR_TOLERATION PROTEIN DRT100-LIKE"/>
    <property type="match status" value="1"/>
</dbReference>
<evidence type="ECO:0000256" key="4">
    <source>
        <dbReference type="SAM" id="SignalP"/>
    </source>
</evidence>
<keyword evidence="3" id="KW-0677">Repeat</keyword>
<dbReference type="Gene3D" id="3.80.10.10">
    <property type="entry name" value="Ribonuclease Inhibitor"/>
    <property type="match status" value="1"/>
</dbReference>
<keyword evidence="7" id="KW-1185">Reference proteome</keyword>
<evidence type="ECO:0000313" key="6">
    <source>
        <dbReference type="EMBL" id="KAL3325045.1"/>
    </source>
</evidence>
<evidence type="ECO:0000259" key="5">
    <source>
        <dbReference type="Pfam" id="PF08263"/>
    </source>
</evidence>
<keyword evidence="2 4" id="KW-0732">Signal</keyword>
<feature type="chain" id="PRO_5044889771" description="Leucine-rich repeat-containing N-terminal plant-type domain-containing protein" evidence="4">
    <location>
        <begin position="18"/>
        <end position="147"/>
    </location>
</feature>
<gene>
    <name evidence="6" type="ORF">AABB24_038911</name>
</gene>
<comment type="caution">
    <text evidence="6">The sequence shown here is derived from an EMBL/GenBank/DDBJ whole genome shotgun (WGS) entry which is preliminary data.</text>
</comment>
<dbReference type="Proteomes" id="UP001627284">
    <property type="component" value="Unassembled WGS sequence"/>
</dbReference>
<protein>
    <recommendedName>
        <fullName evidence="5">Leucine-rich repeat-containing N-terminal plant-type domain-containing protein</fullName>
    </recommendedName>
</protein>
<dbReference type="Pfam" id="PF08263">
    <property type="entry name" value="LRRNT_2"/>
    <property type="match status" value="1"/>
</dbReference>
<dbReference type="InterPro" id="IPR032675">
    <property type="entry name" value="LRR_dom_sf"/>
</dbReference>